<dbReference type="Pfam" id="PF02567">
    <property type="entry name" value="PhzC-PhzF"/>
    <property type="match status" value="1"/>
</dbReference>
<evidence type="ECO:0000256" key="3">
    <source>
        <dbReference type="PIRSR" id="PIRSR016184-1"/>
    </source>
</evidence>
<dbReference type="GO" id="GO:0005737">
    <property type="term" value="C:cytoplasm"/>
    <property type="evidence" value="ECO:0007669"/>
    <property type="project" value="TreeGrafter"/>
</dbReference>
<feature type="active site" evidence="3">
    <location>
        <position position="46"/>
    </location>
</feature>
<dbReference type="PIRSF" id="PIRSF016184">
    <property type="entry name" value="PhzC_PhzF"/>
    <property type="match status" value="1"/>
</dbReference>
<dbReference type="PANTHER" id="PTHR13774">
    <property type="entry name" value="PHENAZINE BIOSYNTHESIS PROTEIN"/>
    <property type="match status" value="1"/>
</dbReference>
<dbReference type="OrthoDB" id="9788221at2"/>
<accession>A0A365XYC0</accession>
<evidence type="ECO:0000256" key="1">
    <source>
        <dbReference type="ARBA" id="ARBA00008270"/>
    </source>
</evidence>
<sequence length="263" mass="29226">MQLPLYQIDAFTDRLFAGNPACVMPLEHWLPDEVLLKIAQENAVAETAFFIPEGDDFALRWFTPEIEMDLCGHATLATAHVIHTILQHPGDVLRFHSRSGLLKVNVEGARYVLEFPARPPVPVELPESIRLALDRMPVAVLQSRDYVLVYASEEDIREIQIDRQVLDRINLDPGGVVITAPGSDCDFVSRFFTPQASIFEDPVTGSAHCSLIPYWSGQLGKKELLARQLSDRGGTLYCADQGTIVKIGGEAMTYFTGTCRVNL</sequence>
<dbReference type="InterPro" id="IPR003719">
    <property type="entry name" value="Phenazine_PhzF-like"/>
</dbReference>
<comment type="caution">
    <text evidence="4">The sequence shown here is derived from an EMBL/GenBank/DDBJ whole genome shotgun (WGS) entry which is preliminary data.</text>
</comment>
<evidence type="ECO:0000313" key="4">
    <source>
        <dbReference type="EMBL" id="RBL91001.1"/>
    </source>
</evidence>
<dbReference type="GO" id="GO:0016853">
    <property type="term" value="F:isomerase activity"/>
    <property type="evidence" value="ECO:0007669"/>
    <property type="project" value="UniProtKB-KW"/>
</dbReference>
<proteinExistence type="inferred from homology"/>
<reference evidence="4 5" key="1">
    <citation type="submission" date="2018-05" db="EMBL/GenBank/DDBJ databases">
        <title>Chitinophaga sp. K3CV102501T nov., isolated from isolated from a monsoon evergreen broad-leaved forest soil.</title>
        <authorList>
            <person name="Lv Y."/>
        </authorList>
    </citation>
    <scope>NUCLEOTIDE SEQUENCE [LARGE SCALE GENOMIC DNA]</scope>
    <source>
        <strain evidence="4 5">GDMCC 1.1325</strain>
    </source>
</reference>
<gene>
    <name evidence="4" type="ORF">DF182_27465</name>
</gene>
<evidence type="ECO:0000256" key="2">
    <source>
        <dbReference type="ARBA" id="ARBA00023235"/>
    </source>
</evidence>
<dbReference type="Proteomes" id="UP000253410">
    <property type="component" value="Unassembled WGS sequence"/>
</dbReference>
<protein>
    <submittedName>
        <fullName evidence="4">Isomerase</fullName>
    </submittedName>
</protein>
<dbReference type="AlphaFoldDB" id="A0A365XYC0"/>
<dbReference type="PANTHER" id="PTHR13774:SF17">
    <property type="entry name" value="PHENAZINE BIOSYNTHESIS-LIKE DOMAIN-CONTAINING PROTEIN"/>
    <property type="match status" value="1"/>
</dbReference>
<organism evidence="4 5">
    <name type="scientific">Chitinophaga flava</name>
    <dbReference type="NCBI Taxonomy" id="2259036"/>
    <lineage>
        <taxon>Bacteria</taxon>
        <taxon>Pseudomonadati</taxon>
        <taxon>Bacteroidota</taxon>
        <taxon>Chitinophagia</taxon>
        <taxon>Chitinophagales</taxon>
        <taxon>Chitinophagaceae</taxon>
        <taxon>Chitinophaga</taxon>
    </lineage>
</organism>
<dbReference type="EMBL" id="QFFJ01000002">
    <property type="protein sequence ID" value="RBL91001.1"/>
    <property type="molecule type" value="Genomic_DNA"/>
</dbReference>
<dbReference type="SUPFAM" id="SSF54506">
    <property type="entry name" value="Diaminopimelate epimerase-like"/>
    <property type="match status" value="1"/>
</dbReference>
<dbReference type="NCBIfam" id="TIGR00654">
    <property type="entry name" value="PhzF_family"/>
    <property type="match status" value="1"/>
</dbReference>
<comment type="similarity">
    <text evidence="1">Belongs to the PhzF family.</text>
</comment>
<name>A0A365XYC0_9BACT</name>
<keyword evidence="5" id="KW-1185">Reference proteome</keyword>
<dbReference type="Gene3D" id="3.10.310.10">
    <property type="entry name" value="Diaminopimelate Epimerase, Chain A, domain 1"/>
    <property type="match status" value="2"/>
</dbReference>
<keyword evidence="2 4" id="KW-0413">Isomerase</keyword>
<evidence type="ECO:0000313" key="5">
    <source>
        <dbReference type="Proteomes" id="UP000253410"/>
    </source>
</evidence>